<dbReference type="AlphaFoldDB" id="V9IH47"/>
<dbReference type="GO" id="GO:0004771">
    <property type="term" value="F:sterol ester esterase activity"/>
    <property type="evidence" value="ECO:0007669"/>
    <property type="project" value="TreeGrafter"/>
</dbReference>
<dbReference type="EMBL" id="JR043904">
    <property type="protein sequence ID" value="AEY59821.1"/>
    <property type="molecule type" value="mRNA"/>
</dbReference>
<accession>V9IH47</accession>
<dbReference type="PANTHER" id="PTHR23025:SF3">
    <property type="entry name" value="HORMONE-SENSITIVE LIPASE"/>
    <property type="match status" value="1"/>
</dbReference>
<evidence type="ECO:0000313" key="1">
    <source>
        <dbReference type="EMBL" id="AEY59821.1"/>
    </source>
</evidence>
<dbReference type="Gene3D" id="3.40.50.1820">
    <property type="entry name" value="alpha/beta hydrolase"/>
    <property type="match status" value="1"/>
</dbReference>
<dbReference type="GO" id="GO:0004806">
    <property type="term" value="F:triacylglycerol lipase activity"/>
    <property type="evidence" value="ECO:0007669"/>
    <property type="project" value="TreeGrafter"/>
</dbReference>
<proteinExistence type="evidence at transcript level"/>
<dbReference type="InterPro" id="IPR029058">
    <property type="entry name" value="AB_hydrolase_fold"/>
</dbReference>
<dbReference type="GO" id="GO:0019433">
    <property type="term" value="P:triglyceride catabolic process"/>
    <property type="evidence" value="ECO:0007669"/>
    <property type="project" value="TreeGrafter"/>
</dbReference>
<reference evidence="1" key="1">
    <citation type="submission" date="2011-11" db="EMBL/GenBank/DDBJ databases">
        <title>Decoding the brain transcriptome of the Eastern honeybee (Apis cerana) based on pyrosequencing.</title>
        <authorList>
            <person name="Sun L."/>
            <person name="Zheng H."/>
            <person name="Wang Y."/>
            <person name="Xie X."/>
            <person name="Zhu Y."/>
            <person name="Gu W."/>
            <person name="Wang S."/>
        </authorList>
    </citation>
    <scope>NUCLEOTIDE SEQUENCE</scope>
    <source>
        <tissue evidence="1">Brain</tissue>
    </source>
</reference>
<dbReference type="PANTHER" id="PTHR23025">
    <property type="entry name" value="TRIACYLGLYCEROL LIPASE"/>
    <property type="match status" value="1"/>
</dbReference>
<organism evidence="1">
    <name type="scientific">Apis cerana</name>
    <name type="common">Indian honeybee</name>
    <dbReference type="NCBI Taxonomy" id="7461"/>
    <lineage>
        <taxon>Eukaryota</taxon>
        <taxon>Metazoa</taxon>
        <taxon>Ecdysozoa</taxon>
        <taxon>Arthropoda</taxon>
        <taxon>Hexapoda</taxon>
        <taxon>Insecta</taxon>
        <taxon>Pterygota</taxon>
        <taxon>Neoptera</taxon>
        <taxon>Endopterygota</taxon>
        <taxon>Hymenoptera</taxon>
        <taxon>Apocrita</taxon>
        <taxon>Aculeata</taxon>
        <taxon>Apoidea</taxon>
        <taxon>Anthophila</taxon>
        <taxon>Apidae</taxon>
        <taxon>Apis</taxon>
    </lineage>
</organism>
<dbReference type="GO" id="GO:0005829">
    <property type="term" value="C:cytosol"/>
    <property type="evidence" value="ECO:0007669"/>
    <property type="project" value="TreeGrafter"/>
</dbReference>
<gene>
    <name evidence="1" type="ORF">ACCB05111</name>
</gene>
<sequence length="147" mass="17188">MEHLQDEAKSQEYINKFFELYRNCGTNTSTHIGNGTISEDNNISKNDRSWSFFGWSLSGRHKESRELDTENIKSPLEEFIFTVPRDPYLSPYLASDNLLAQLPPIKMLTLELDPCLDDSVMFARNFDCLVYQSRLIYCQVYHMDFLI</sequence>
<protein>
    <submittedName>
        <fullName evidence="1">Uncharacterized protein</fullName>
    </submittedName>
</protein>
<name>V9IH47_APICE</name>